<sequence length="131" mass="13877">MSQDRSAPLFVVVDDDPATLHSTCFLLESRGHRVEAFTDGEDLLASFPGPKPCCVLLDQVMPGLDGLDVAGRLRALDALIPVILITGHPAPGIRRRARAAGVPLIEKPFDYETLLGLLAAPPGSGERAVPS</sequence>
<dbReference type="PROSITE" id="PS50110">
    <property type="entry name" value="RESPONSE_REGULATORY"/>
    <property type="match status" value="1"/>
</dbReference>
<keyword evidence="3" id="KW-0804">Transcription</keyword>
<reference evidence="7" key="1">
    <citation type="journal article" date="2019" name="Int. J. Syst. Evol. Microbiol.">
        <title>The Global Catalogue of Microorganisms (GCM) 10K type strain sequencing project: providing services to taxonomists for standard genome sequencing and annotation.</title>
        <authorList>
            <consortium name="The Broad Institute Genomics Platform"/>
            <consortium name="The Broad Institute Genome Sequencing Center for Infectious Disease"/>
            <person name="Wu L."/>
            <person name="Ma J."/>
        </authorList>
    </citation>
    <scope>NUCLEOTIDE SEQUENCE [LARGE SCALE GENOMIC DNA]</scope>
    <source>
        <strain evidence="7">CECT 7069</strain>
    </source>
</reference>
<dbReference type="InterPro" id="IPR001789">
    <property type="entry name" value="Sig_transdc_resp-reg_receiver"/>
</dbReference>
<dbReference type="PANTHER" id="PTHR44591:SF3">
    <property type="entry name" value="RESPONSE REGULATORY DOMAIN-CONTAINING PROTEIN"/>
    <property type="match status" value="1"/>
</dbReference>
<proteinExistence type="predicted"/>
<dbReference type="EMBL" id="JAUFPX010000020">
    <property type="protein sequence ID" value="MDN3592993.1"/>
    <property type="molecule type" value="Genomic_DNA"/>
</dbReference>
<dbReference type="Pfam" id="PF00072">
    <property type="entry name" value="Response_reg"/>
    <property type="match status" value="1"/>
</dbReference>
<protein>
    <submittedName>
        <fullName evidence="6">Response regulator</fullName>
    </submittedName>
</protein>
<dbReference type="InterPro" id="IPR050595">
    <property type="entry name" value="Bact_response_regulator"/>
</dbReference>
<evidence type="ECO:0000256" key="4">
    <source>
        <dbReference type="PROSITE-ProRule" id="PRU00169"/>
    </source>
</evidence>
<evidence type="ECO:0000313" key="6">
    <source>
        <dbReference type="EMBL" id="MDN3592993.1"/>
    </source>
</evidence>
<comment type="caution">
    <text evidence="6">The sequence shown here is derived from an EMBL/GenBank/DDBJ whole genome shotgun (WGS) entry which is preliminary data.</text>
</comment>
<accession>A0ABT8BMD5</accession>
<dbReference type="PANTHER" id="PTHR44591">
    <property type="entry name" value="STRESS RESPONSE REGULATOR PROTEIN 1"/>
    <property type="match status" value="1"/>
</dbReference>
<dbReference type="Proteomes" id="UP001224644">
    <property type="component" value="Unassembled WGS sequence"/>
</dbReference>
<name>A0ABT8BMD5_9HYPH</name>
<evidence type="ECO:0000256" key="1">
    <source>
        <dbReference type="ARBA" id="ARBA00022553"/>
    </source>
</evidence>
<keyword evidence="1 4" id="KW-0597">Phosphoprotein</keyword>
<gene>
    <name evidence="6" type="ORF">QWZ12_20550</name>
</gene>
<keyword evidence="7" id="KW-1185">Reference proteome</keyword>
<feature type="modified residue" description="4-aspartylphosphate" evidence="4">
    <location>
        <position position="58"/>
    </location>
</feature>
<evidence type="ECO:0000313" key="7">
    <source>
        <dbReference type="Proteomes" id="UP001224644"/>
    </source>
</evidence>
<dbReference type="SMART" id="SM00448">
    <property type="entry name" value="REC"/>
    <property type="match status" value="1"/>
</dbReference>
<feature type="domain" description="Response regulatory" evidence="5">
    <location>
        <begin position="9"/>
        <end position="122"/>
    </location>
</feature>
<dbReference type="RefSeq" id="WP_238225131.1">
    <property type="nucleotide sequence ID" value="NZ_BPQD01000011.1"/>
</dbReference>
<evidence type="ECO:0000256" key="3">
    <source>
        <dbReference type="ARBA" id="ARBA00023163"/>
    </source>
</evidence>
<organism evidence="6 7">
    <name type="scientific">Methylobacterium adhaesivum</name>
    <dbReference type="NCBI Taxonomy" id="333297"/>
    <lineage>
        <taxon>Bacteria</taxon>
        <taxon>Pseudomonadati</taxon>
        <taxon>Pseudomonadota</taxon>
        <taxon>Alphaproteobacteria</taxon>
        <taxon>Hyphomicrobiales</taxon>
        <taxon>Methylobacteriaceae</taxon>
        <taxon>Methylobacterium</taxon>
    </lineage>
</organism>
<evidence type="ECO:0000259" key="5">
    <source>
        <dbReference type="PROSITE" id="PS50110"/>
    </source>
</evidence>
<evidence type="ECO:0000256" key="2">
    <source>
        <dbReference type="ARBA" id="ARBA00023015"/>
    </source>
</evidence>
<dbReference type="InterPro" id="IPR011006">
    <property type="entry name" value="CheY-like_superfamily"/>
</dbReference>
<dbReference type="Gene3D" id="3.40.50.2300">
    <property type="match status" value="1"/>
</dbReference>
<dbReference type="SUPFAM" id="SSF52172">
    <property type="entry name" value="CheY-like"/>
    <property type="match status" value="1"/>
</dbReference>
<keyword evidence="2" id="KW-0805">Transcription regulation</keyword>